<dbReference type="Pfam" id="PF09913">
    <property type="entry name" value="DUF2142"/>
    <property type="match status" value="1"/>
</dbReference>
<keyword evidence="1" id="KW-1133">Transmembrane helix</keyword>
<feature type="transmembrane region" description="Helical" evidence="1">
    <location>
        <begin position="170"/>
        <end position="189"/>
    </location>
</feature>
<dbReference type="AlphaFoldDB" id="A0A7K0K3K0"/>
<feature type="transmembrane region" description="Helical" evidence="1">
    <location>
        <begin position="142"/>
        <end position="163"/>
    </location>
</feature>
<proteinExistence type="predicted"/>
<feature type="transmembrane region" description="Helical" evidence="1">
    <location>
        <begin position="195"/>
        <end position="212"/>
    </location>
</feature>
<dbReference type="EMBL" id="VUMY01000012">
    <property type="protein sequence ID" value="MST50063.1"/>
    <property type="molecule type" value="Genomic_DNA"/>
</dbReference>
<organism evidence="2 3">
    <name type="scientific">Mobiluncus porci</name>
    <dbReference type="NCBI Taxonomy" id="2652278"/>
    <lineage>
        <taxon>Bacteria</taxon>
        <taxon>Bacillati</taxon>
        <taxon>Actinomycetota</taxon>
        <taxon>Actinomycetes</taxon>
        <taxon>Actinomycetales</taxon>
        <taxon>Actinomycetaceae</taxon>
        <taxon>Mobiluncus</taxon>
    </lineage>
</organism>
<sequence length="519" mass="56095">MDSNRDPLIPQRAGTGKKWRVLLGVLAVFGSIVTALTWAAASPIGGSPDDDYHLASIWCPRPLDLSGCEVRETKGAVEVRVPAVIPSSTCAARQPETSAACVGQADAAGGLAWTDRVDQGDYPFGYYQIQHLFASDNVTGSILVMRTVNALLGFLLLGAVIFLAPRDSRLPFALAVAAAWVPMGVYLLASNNPSSWAISGVSAYAFALFGLLRSSGRRRLGLAILGGIGAVLAFSSRADASFYILVASLVILALTPTVLKQWRLLVFPAVASLLGLVVLATSGQNQAVGYVNPDSEVVAEMGFFKHALYLIMQLPEYFLGFWGVNFGPGWLDVRLDTITFFGSFFVLGVLAAFGLAEMWLGKIVALVLGFGALLGIPVVITFLQNDDELRYQPRYLLPLLALCVFTVIVGRKPWRERMNLLTLTVIALALALANAFALHRTIRRYITGDDVLDYVMNRTEWWWSFGPSPMVLWGMGSLGFLVAILAFLLLAKHLSEERLTTAHSIVPPESDASSGENVP</sequence>
<gene>
    <name evidence="2" type="ORF">FYJ63_07425</name>
</gene>
<feature type="transmembrane region" description="Helical" evidence="1">
    <location>
        <begin position="363"/>
        <end position="383"/>
    </location>
</feature>
<evidence type="ECO:0000313" key="2">
    <source>
        <dbReference type="EMBL" id="MST50063.1"/>
    </source>
</evidence>
<dbReference type="Proteomes" id="UP000442535">
    <property type="component" value="Unassembled WGS sequence"/>
</dbReference>
<evidence type="ECO:0000313" key="3">
    <source>
        <dbReference type="Proteomes" id="UP000442535"/>
    </source>
</evidence>
<accession>A0A7K0K3K0</accession>
<feature type="transmembrane region" description="Helical" evidence="1">
    <location>
        <begin position="242"/>
        <end position="259"/>
    </location>
</feature>
<protein>
    <submittedName>
        <fullName evidence="2">DUF2142 domain-containing protein</fullName>
    </submittedName>
</protein>
<dbReference type="InterPro" id="IPR018674">
    <property type="entry name" value="DUF2142_membrane"/>
</dbReference>
<comment type="caution">
    <text evidence="2">The sequence shown here is derived from an EMBL/GenBank/DDBJ whole genome shotgun (WGS) entry which is preliminary data.</text>
</comment>
<feature type="transmembrane region" description="Helical" evidence="1">
    <location>
        <begin position="395"/>
        <end position="411"/>
    </location>
</feature>
<keyword evidence="1" id="KW-0472">Membrane</keyword>
<name>A0A7K0K3K0_9ACTO</name>
<feature type="transmembrane region" description="Helical" evidence="1">
    <location>
        <begin position="219"/>
        <end position="236"/>
    </location>
</feature>
<evidence type="ECO:0000256" key="1">
    <source>
        <dbReference type="SAM" id="Phobius"/>
    </source>
</evidence>
<feature type="transmembrane region" description="Helical" evidence="1">
    <location>
        <begin position="21"/>
        <end position="41"/>
    </location>
</feature>
<reference evidence="2 3" key="1">
    <citation type="submission" date="2019-08" db="EMBL/GenBank/DDBJ databases">
        <title>In-depth cultivation of the pig gut microbiome towards novel bacterial diversity and tailored functional studies.</title>
        <authorList>
            <person name="Wylensek D."/>
            <person name="Hitch T.C.A."/>
            <person name="Clavel T."/>
        </authorList>
    </citation>
    <scope>NUCLEOTIDE SEQUENCE [LARGE SCALE GENOMIC DNA]</scope>
    <source>
        <strain evidence="2 3">RF-GAM-744-WT-7</strain>
    </source>
</reference>
<feature type="transmembrane region" description="Helical" evidence="1">
    <location>
        <begin position="470"/>
        <end position="491"/>
    </location>
</feature>
<feature type="transmembrane region" description="Helical" evidence="1">
    <location>
        <begin position="264"/>
        <end position="283"/>
    </location>
</feature>
<feature type="transmembrane region" description="Helical" evidence="1">
    <location>
        <begin position="338"/>
        <end position="356"/>
    </location>
</feature>
<keyword evidence="3" id="KW-1185">Reference proteome</keyword>
<keyword evidence="1" id="KW-0812">Transmembrane</keyword>
<feature type="transmembrane region" description="Helical" evidence="1">
    <location>
        <begin position="418"/>
        <end position="438"/>
    </location>
</feature>